<gene>
    <name evidence="2" type="ORF">ACHAW5_011332</name>
</gene>
<evidence type="ECO:0000313" key="3">
    <source>
        <dbReference type="Proteomes" id="UP001530315"/>
    </source>
</evidence>
<keyword evidence="3" id="KW-1185">Reference proteome</keyword>
<feature type="region of interest" description="Disordered" evidence="1">
    <location>
        <begin position="426"/>
        <end position="455"/>
    </location>
</feature>
<comment type="caution">
    <text evidence="2">The sequence shown here is derived from an EMBL/GenBank/DDBJ whole genome shotgun (WGS) entry which is preliminary data.</text>
</comment>
<dbReference type="EMBL" id="JALLAZ020000142">
    <property type="protein sequence ID" value="KAL3802577.1"/>
    <property type="molecule type" value="Genomic_DNA"/>
</dbReference>
<protein>
    <submittedName>
        <fullName evidence="2">Uncharacterized protein</fullName>
    </submittedName>
</protein>
<evidence type="ECO:0000256" key="1">
    <source>
        <dbReference type="SAM" id="MobiDB-lite"/>
    </source>
</evidence>
<feature type="region of interest" description="Disordered" evidence="1">
    <location>
        <begin position="146"/>
        <end position="196"/>
    </location>
</feature>
<feature type="compositionally biased region" description="Low complexity" evidence="1">
    <location>
        <begin position="277"/>
        <end position="295"/>
    </location>
</feature>
<name>A0ABD3QQQ5_9STRA</name>
<organism evidence="2 3">
    <name type="scientific">Stephanodiscus triporus</name>
    <dbReference type="NCBI Taxonomy" id="2934178"/>
    <lineage>
        <taxon>Eukaryota</taxon>
        <taxon>Sar</taxon>
        <taxon>Stramenopiles</taxon>
        <taxon>Ochrophyta</taxon>
        <taxon>Bacillariophyta</taxon>
        <taxon>Coscinodiscophyceae</taxon>
        <taxon>Thalassiosirophycidae</taxon>
        <taxon>Stephanodiscales</taxon>
        <taxon>Stephanodiscaceae</taxon>
        <taxon>Stephanodiscus</taxon>
    </lineage>
</organism>
<proteinExistence type="predicted"/>
<evidence type="ECO:0000313" key="2">
    <source>
        <dbReference type="EMBL" id="KAL3802577.1"/>
    </source>
</evidence>
<feature type="compositionally biased region" description="Low complexity" evidence="1">
    <location>
        <begin position="113"/>
        <end position="123"/>
    </location>
</feature>
<feature type="compositionally biased region" description="Polar residues" evidence="1">
    <location>
        <begin position="83"/>
        <end position="110"/>
    </location>
</feature>
<reference evidence="2 3" key="1">
    <citation type="submission" date="2024-10" db="EMBL/GenBank/DDBJ databases">
        <title>Updated reference genomes for cyclostephanoid diatoms.</title>
        <authorList>
            <person name="Roberts W.R."/>
            <person name="Alverson A.J."/>
        </authorList>
    </citation>
    <scope>NUCLEOTIDE SEQUENCE [LARGE SCALE GENOMIC DNA]</scope>
    <source>
        <strain evidence="2 3">AJA276-08</strain>
    </source>
</reference>
<feature type="compositionally biased region" description="Low complexity" evidence="1">
    <location>
        <begin position="426"/>
        <end position="436"/>
    </location>
</feature>
<sequence length="731" mass="76498">MENMNLASRCREAISQVATLRKELLVYQKRESEYANLAREVERLKRQVGINTGGPTRNVDHSSNGGGILTMANNVGGDPPATFPSNAFNDEQQEQSRPLTMSSTAVSPDSENSRGNSNGNNRNDSPSTDLDRIMSQQFRKTDIRLQQSMGPTSSSSADTTAPVVTTTTKSDASMNSSSSSSTLPAAPSASKQPRTVARSNNILLTASNSKIPISFNSTKKLTTPSLASASSAIASAAVNPPPIAQQQNDDEFDADIDMVDFFAKSQSLFLNNTIGKNDGNPPSSGPSSSDLLPGSVRTNHVRRSRSSGTDDCMPDDVIPIPLPSSGGGGGGGAMGGISVGAASGGSINYPKTTLSPSSSRGSVGVDNNLLSSLDAFEASFASAFPETSFSITSDIAPLSSASLDMSFDAPDFNPFFKSLVNNNTSSSNNNNINKNNGTGHRQEAASLGAGGEAGGGTWDDSHDIGKNNNCGAAAMKSQMIQDLFPESAMNFKSIPKLDSLAFDSNPMMGFEPMERTRGSMMPTTQQQLHSTVTTMVMPERLDLAFSRVQARGGGKSSSVMAAALVSSRDEVRSTTSQAKLRGSGSAMGNNGPSSPVHHSRLASLLSPQSMSAEIEQLDAIAGNIGLSDVDGRLTTSAAAMAANDAASPAPRTIVRSSVRKVKQPVSYAEPSTKSKLRRGDVLFPKVDSSNKTGGKVDEGEGRITPTSELDRIMDKMAASSSLLSLQPSSEC</sequence>
<feature type="compositionally biased region" description="Low complexity" evidence="1">
    <location>
        <begin position="151"/>
        <end position="190"/>
    </location>
</feature>
<feature type="region of interest" description="Disordered" evidence="1">
    <location>
        <begin position="273"/>
        <end position="316"/>
    </location>
</feature>
<accession>A0ABD3QQQ5</accession>
<dbReference type="AlphaFoldDB" id="A0ABD3QQQ5"/>
<feature type="region of interest" description="Disordered" evidence="1">
    <location>
        <begin position="49"/>
        <end position="130"/>
    </location>
</feature>
<dbReference type="Proteomes" id="UP001530315">
    <property type="component" value="Unassembled WGS sequence"/>
</dbReference>
<feature type="region of interest" description="Disordered" evidence="1">
    <location>
        <begin position="568"/>
        <end position="599"/>
    </location>
</feature>